<dbReference type="Proteomes" id="UP000295727">
    <property type="component" value="Chromosome 1"/>
</dbReference>
<reference evidence="1 2" key="1">
    <citation type="submission" date="2019-03" db="EMBL/GenBank/DDBJ databases">
        <title>Paraburkholderia sp. 7MH5, isolated from subtropical forest soil.</title>
        <authorList>
            <person name="Gao Z.-H."/>
            <person name="Qiu L.-H."/>
        </authorList>
    </citation>
    <scope>NUCLEOTIDE SEQUENCE [LARGE SCALE GENOMIC DNA]</scope>
    <source>
        <strain evidence="1 2">7MH5</strain>
    </source>
</reference>
<dbReference type="KEGG" id="ppai:E1956_02705"/>
<dbReference type="OrthoDB" id="8653499at2"/>
<sequence>MLSQWHEAYSGGGGSWQYADFVELKPGSKHAEEASVAGVPFSCGKSIRACFSEQEYQHSPHCSEDFDGVLHLRFVPSDSPDRYDWVATWNETHWPGLKPKKATTTEVKTVRLHTAMGHAGDGKLLDDAVPFCEPINR</sequence>
<protein>
    <submittedName>
        <fullName evidence="1">Uncharacterized protein</fullName>
    </submittedName>
</protein>
<proteinExistence type="predicted"/>
<organism evidence="1 2">
    <name type="scientific">Paraburkholderia pallida</name>
    <dbReference type="NCBI Taxonomy" id="2547399"/>
    <lineage>
        <taxon>Bacteria</taxon>
        <taxon>Pseudomonadati</taxon>
        <taxon>Pseudomonadota</taxon>
        <taxon>Betaproteobacteria</taxon>
        <taxon>Burkholderiales</taxon>
        <taxon>Burkholderiaceae</taxon>
        <taxon>Paraburkholderia</taxon>
    </lineage>
</organism>
<evidence type="ECO:0000313" key="2">
    <source>
        <dbReference type="Proteomes" id="UP000295727"/>
    </source>
</evidence>
<accession>A0A4P7CPT3</accession>
<name>A0A4P7CPT3_9BURK</name>
<evidence type="ECO:0000313" key="1">
    <source>
        <dbReference type="EMBL" id="QBQ96191.1"/>
    </source>
</evidence>
<keyword evidence="2" id="KW-1185">Reference proteome</keyword>
<dbReference type="EMBL" id="CP038148">
    <property type="protein sequence ID" value="QBQ96191.1"/>
    <property type="molecule type" value="Genomic_DNA"/>
</dbReference>
<dbReference type="AlphaFoldDB" id="A0A4P7CPT3"/>
<dbReference type="RefSeq" id="WP_134747171.1">
    <property type="nucleotide sequence ID" value="NZ_CP038148.1"/>
</dbReference>
<gene>
    <name evidence="1" type="ORF">E1956_02705</name>
</gene>